<keyword evidence="2" id="KW-0813">Transport</keyword>
<feature type="domain" description="PTS EIIA type-1" evidence="7">
    <location>
        <begin position="20"/>
        <end position="127"/>
    </location>
</feature>
<dbReference type="GO" id="GO:0016301">
    <property type="term" value="F:kinase activity"/>
    <property type="evidence" value="ECO:0007669"/>
    <property type="project" value="UniProtKB-KW"/>
</dbReference>
<dbReference type="AlphaFoldDB" id="A0A3N0E1L4"/>
<reference evidence="8 9" key="1">
    <citation type="submission" date="2018-11" db="EMBL/GenBank/DDBJ databases">
        <title>The genome draft of YIM 96095.</title>
        <authorList>
            <person name="Tang S.-K."/>
            <person name="Chunyu W.-X."/>
            <person name="Feng Y.-Z."/>
        </authorList>
    </citation>
    <scope>NUCLEOTIDE SEQUENCE [LARGE SCALE GENOMIC DNA]</scope>
    <source>
        <strain evidence="8 9">YIM 96095</strain>
    </source>
</reference>
<dbReference type="RefSeq" id="WP_123203313.1">
    <property type="nucleotide sequence ID" value="NZ_RJMB01000031.1"/>
</dbReference>
<keyword evidence="3 8" id="KW-0762">Sugar transport</keyword>
<dbReference type="SUPFAM" id="SSF51261">
    <property type="entry name" value="Duplicated hybrid motif"/>
    <property type="match status" value="1"/>
</dbReference>
<evidence type="ECO:0000313" key="9">
    <source>
        <dbReference type="Proteomes" id="UP000269198"/>
    </source>
</evidence>
<keyword evidence="9" id="KW-1185">Reference proteome</keyword>
<evidence type="ECO:0000256" key="4">
    <source>
        <dbReference type="ARBA" id="ARBA00022679"/>
    </source>
</evidence>
<dbReference type="PROSITE" id="PS00371">
    <property type="entry name" value="PTS_EIIA_TYPE_1_HIS"/>
    <property type="match status" value="1"/>
</dbReference>
<dbReference type="OrthoDB" id="7571469at2"/>
<evidence type="ECO:0000256" key="1">
    <source>
        <dbReference type="ARBA" id="ARBA00004496"/>
    </source>
</evidence>
<evidence type="ECO:0000313" key="8">
    <source>
        <dbReference type="EMBL" id="RNL81676.1"/>
    </source>
</evidence>
<evidence type="ECO:0000256" key="6">
    <source>
        <dbReference type="ARBA" id="ARBA00022777"/>
    </source>
</evidence>
<sequence length="151" mass="15598">MLSVRSPVTGAVVGLSEVPDPVFARGLVGPGAAVTPAHEPHDVVAPVEGVVVKLQPHAFVIADDEGRGVLVHLGIDTVRLDGAGFETLLDGAGRGQRVAAGTPLLRWNPADAWARGFATTVPVVALDAGEEAVTRAAVGEVTRGERLFQWA</sequence>
<dbReference type="PROSITE" id="PS51093">
    <property type="entry name" value="PTS_EIIA_TYPE_1"/>
    <property type="match status" value="1"/>
</dbReference>
<organism evidence="8 9">
    <name type="scientific">Halostreptopolyspora alba</name>
    <dbReference type="NCBI Taxonomy" id="2487137"/>
    <lineage>
        <taxon>Bacteria</taxon>
        <taxon>Bacillati</taxon>
        <taxon>Actinomycetota</taxon>
        <taxon>Actinomycetes</taxon>
        <taxon>Streptosporangiales</taxon>
        <taxon>Nocardiopsidaceae</taxon>
        <taxon>Halostreptopolyspora</taxon>
    </lineage>
</organism>
<comment type="caution">
    <text evidence="8">The sequence shown here is derived from an EMBL/GenBank/DDBJ whole genome shotgun (WGS) entry which is preliminary data.</text>
</comment>
<evidence type="ECO:0000256" key="5">
    <source>
        <dbReference type="ARBA" id="ARBA00022683"/>
    </source>
</evidence>
<evidence type="ECO:0000256" key="3">
    <source>
        <dbReference type="ARBA" id="ARBA00022597"/>
    </source>
</evidence>
<keyword evidence="4" id="KW-0808">Transferase</keyword>
<gene>
    <name evidence="8" type="ORF">EFW17_21665</name>
</gene>
<dbReference type="PANTHER" id="PTHR45008:SF1">
    <property type="entry name" value="PTS SYSTEM GLUCOSE-SPECIFIC EIIA COMPONENT"/>
    <property type="match status" value="1"/>
</dbReference>
<evidence type="ECO:0000256" key="2">
    <source>
        <dbReference type="ARBA" id="ARBA00022448"/>
    </source>
</evidence>
<accession>A0A3N0E1L4</accession>
<comment type="subcellular location">
    <subcellularLocation>
        <location evidence="1">Cytoplasm</location>
    </subcellularLocation>
</comment>
<proteinExistence type="predicted"/>
<dbReference type="InterPro" id="IPR011055">
    <property type="entry name" value="Dup_hybrid_motif"/>
</dbReference>
<dbReference type="EMBL" id="RJMB01000031">
    <property type="protein sequence ID" value="RNL81676.1"/>
    <property type="molecule type" value="Genomic_DNA"/>
</dbReference>
<evidence type="ECO:0000259" key="7">
    <source>
        <dbReference type="PROSITE" id="PS51093"/>
    </source>
</evidence>
<keyword evidence="5" id="KW-0598">Phosphotransferase system</keyword>
<dbReference type="Gene3D" id="2.70.70.10">
    <property type="entry name" value="Glucose Permease (Domain IIA)"/>
    <property type="match status" value="1"/>
</dbReference>
<dbReference type="Proteomes" id="UP000269198">
    <property type="component" value="Unassembled WGS sequence"/>
</dbReference>
<keyword evidence="6" id="KW-0418">Kinase</keyword>
<dbReference type="Pfam" id="PF00358">
    <property type="entry name" value="PTS_EIIA_1"/>
    <property type="match status" value="1"/>
</dbReference>
<dbReference type="InterPro" id="IPR001127">
    <property type="entry name" value="PTS_EIIA_1_perm"/>
</dbReference>
<dbReference type="PANTHER" id="PTHR45008">
    <property type="entry name" value="PTS SYSTEM GLUCOSE-SPECIFIC EIIA COMPONENT"/>
    <property type="match status" value="1"/>
</dbReference>
<dbReference type="GO" id="GO:0009401">
    <property type="term" value="P:phosphoenolpyruvate-dependent sugar phosphotransferase system"/>
    <property type="evidence" value="ECO:0007669"/>
    <property type="project" value="UniProtKB-KW"/>
</dbReference>
<protein>
    <submittedName>
        <fullName evidence="8">PTS glucose transporter subunit IIA</fullName>
    </submittedName>
</protein>
<dbReference type="GO" id="GO:0005737">
    <property type="term" value="C:cytoplasm"/>
    <property type="evidence" value="ECO:0007669"/>
    <property type="project" value="UniProtKB-SubCell"/>
</dbReference>
<dbReference type="InterPro" id="IPR050890">
    <property type="entry name" value="PTS_EIIA_component"/>
</dbReference>
<name>A0A3N0E1L4_9ACTN</name>